<dbReference type="Pfam" id="PF00078">
    <property type="entry name" value="RVT_1"/>
    <property type="match status" value="1"/>
</dbReference>
<feature type="region of interest" description="Disordered" evidence="1">
    <location>
        <begin position="1"/>
        <end position="66"/>
    </location>
</feature>
<feature type="domain" description="Reverse transcriptase" evidence="2">
    <location>
        <begin position="177"/>
        <end position="243"/>
    </location>
</feature>
<dbReference type="InterPro" id="IPR043128">
    <property type="entry name" value="Rev_trsase/Diguanyl_cyclase"/>
</dbReference>
<dbReference type="InterPro" id="IPR041588">
    <property type="entry name" value="Integrase_H2C2"/>
</dbReference>
<gene>
    <name evidence="4" type="ORF">Slati_2411700</name>
</gene>
<dbReference type="FunFam" id="1.10.340.70:FF:000001">
    <property type="entry name" value="Retrovirus-related Pol polyprotein from transposon gypsy-like Protein"/>
    <property type="match status" value="1"/>
</dbReference>
<dbReference type="CDD" id="cd01647">
    <property type="entry name" value="RT_LTR"/>
    <property type="match status" value="1"/>
</dbReference>
<protein>
    <submittedName>
        <fullName evidence="4">Transposon Ty3-G Gag-Pol polyprotein</fullName>
    </submittedName>
</protein>
<organism evidence="4">
    <name type="scientific">Sesamum latifolium</name>
    <dbReference type="NCBI Taxonomy" id="2727402"/>
    <lineage>
        <taxon>Eukaryota</taxon>
        <taxon>Viridiplantae</taxon>
        <taxon>Streptophyta</taxon>
        <taxon>Embryophyta</taxon>
        <taxon>Tracheophyta</taxon>
        <taxon>Spermatophyta</taxon>
        <taxon>Magnoliopsida</taxon>
        <taxon>eudicotyledons</taxon>
        <taxon>Gunneridae</taxon>
        <taxon>Pentapetalae</taxon>
        <taxon>asterids</taxon>
        <taxon>lamiids</taxon>
        <taxon>Lamiales</taxon>
        <taxon>Pedaliaceae</taxon>
        <taxon>Sesamum</taxon>
    </lineage>
</organism>
<dbReference type="SUPFAM" id="SSF56672">
    <property type="entry name" value="DNA/RNA polymerases"/>
    <property type="match status" value="1"/>
</dbReference>
<comment type="caution">
    <text evidence="4">The sequence shown here is derived from an EMBL/GenBank/DDBJ whole genome shotgun (WGS) entry which is preliminary data.</text>
</comment>
<dbReference type="Pfam" id="PF17921">
    <property type="entry name" value="Integrase_H2C2"/>
    <property type="match status" value="1"/>
</dbReference>
<name>A0AAW2WBR8_9LAMI</name>
<evidence type="ECO:0000259" key="3">
    <source>
        <dbReference type="Pfam" id="PF17921"/>
    </source>
</evidence>
<reference evidence="4" key="1">
    <citation type="submission" date="2020-06" db="EMBL/GenBank/DDBJ databases">
        <authorList>
            <person name="Li T."/>
            <person name="Hu X."/>
            <person name="Zhang T."/>
            <person name="Song X."/>
            <person name="Zhang H."/>
            <person name="Dai N."/>
            <person name="Sheng W."/>
            <person name="Hou X."/>
            <person name="Wei L."/>
        </authorList>
    </citation>
    <scope>NUCLEOTIDE SEQUENCE</scope>
    <source>
        <strain evidence="4">KEN1</strain>
        <tissue evidence="4">Leaf</tissue>
    </source>
</reference>
<dbReference type="EMBL" id="JACGWN010000008">
    <property type="protein sequence ID" value="KAL0439287.1"/>
    <property type="molecule type" value="Genomic_DNA"/>
</dbReference>
<dbReference type="Gene3D" id="3.30.70.270">
    <property type="match status" value="1"/>
</dbReference>
<dbReference type="InterPro" id="IPR000477">
    <property type="entry name" value="RT_dom"/>
</dbReference>
<dbReference type="AlphaFoldDB" id="A0AAW2WBR8"/>
<dbReference type="Gene3D" id="3.10.10.10">
    <property type="entry name" value="HIV Type 1 Reverse Transcriptase, subunit A, domain 1"/>
    <property type="match status" value="1"/>
</dbReference>
<reference evidence="4" key="2">
    <citation type="journal article" date="2024" name="Plant">
        <title>Genomic evolution and insights into agronomic trait innovations of Sesamum species.</title>
        <authorList>
            <person name="Miao H."/>
            <person name="Wang L."/>
            <person name="Qu L."/>
            <person name="Liu H."/>
            <person name="Sun Y."/>
            <person name="Le M."/>
            <person name="Wang Q."/>
            <person name="Wei S."/>
            <person name="Zheng Y."/>
            <person name="Lin W."/>
            <person name="Duan Y."/>
            <person name="Cao H."/>
            <person name="Xiong S."/>
            <person name="Wang X."/>
            <person name="Wei L."/>
            <person name="Li C."/>
            <person name="Ma Q."/>
            <person name="Ju M."/>
            <person name="Zhao R."/>
            <person name="Li G."/>
            <person name="Mu C."/>
            <person name="Tian Q."/>
            <person name="Mei H."/>
            <person name="Zhang T."/>
            <person name="Gao T."/>
            <person name="Zhang H."/>
        </authorList>
    </citation>
    <scope>NUCLEOTIDE SEQUENCE</scope>
    <source>
        <strain evidence="4">KEN1</strain>
    </source>
</reference>
<accession>A0AAW2WBR8</accession>
<evidence type="ECO:0000256" key="1">
    <source>
        <dbReference type="SAM" id="MobiDB-lite"/>
    </source>
</evidence>
<proteinExistence type="predicted"/>
<evidence type="ECO:0000313" key="4">
    <source>
        <dbReference type="EMBL" id="KAL0439287.1"/>
    </source>
</evidence>
<feature type="compositionally biased region" description="Basic and acidic residues" evidence="1">
    <location>
        <begin position="41"/>
        <end position="59"/>
    </location>
</feature>
<evidence type="ECO:0000259" key="2">
    <source>
        <dbReference type="Pfam" id="PF00078"/>
    </source>
</evidence>
<dbReference type="InterPro" id="IPR043502">
    <property type="entry name" value="DNA/RNA_pol_sf"/>
</dbReference>
<dbReference type="PANTHER" id="PTHR35046:SF9">
    <property type="entry name" value="RNA-DIRECTED DNA POLYMERASE"/>
    <property type="match status" value="1"/>
</dbReference>
<dbReference type="PANTHER" id="PTHR35046">
    <property type="entry name" value="ZINC KNUCKLE (CCHC-TYPE) FAMILY PROTEIN"/>
    <property type="match status" value="1"/>
</dbReference>
<sequence>MNATLSASLHRTLDAHSRGPRLGTFSDRHPMRGPTVPWLDLRPKSESTEDRPRRPREEDGGLGGVKVTIPSFKGNSDLKVYLEWEMRVEQIFSCHNYLESKKDYEDIFLDEIPPGLPLIRGIDHQIDFIIGTSLPNRPAYRTNPEESKEIQRQIQEWMTKGYVRQSLSPCVVPVLLVPKKDGTWRMCVDCRAINNNITIRYRHPIPRIDNMLDELNDSTIFSKLNFKSGYHQIRMKGKENIFADVLSRSPSIGWDKFYLHDGFLFEANQLCVPNCSVRSLLLKEVHSEGLMGRFGISKTLGVLSEHFYWPRMHRDVENYVGRCIVCHTAKSKLNPHGLYMPLPIPSVPWEDV</sequence>
<feature type="domain" description="Integrase zinc-binding" evidence="3">
    <location>
        <begin position="275"/>
        <end position="331"/>
    </location>
</feature>
<dbReference type="Gene3D" id="1.10.340.70">
    <property type="match status" value="1"/>
</dbReference>